<name>A0A4C1T8T1_EUMVA</name>
<accession>A0A4C1T8T1</accession>
<organism evidence="1 2">
    <name type="scientific">Eumeta variegata</name>
    <name type="common">Bagworm moth</name>
    <name type="synonym">Eumeta japonica</name>
    <dbReference type="NCBI Taxonomy" id="151549"/>
    <lineage>
        <taxon>Eukaryota</taxon>
        <taxon>Metazoa</taxon>
        <taxon>Ecdysozoa</taxon>
        <taxon>Arthropoda</taxon>
        <taxon>Hexapoda</taxon>
        <taxon>Insecta</taxon>
        <taxon>Pterygota</taxon>
        <taxon>Neoptera</taxon>
        <taxon>Endopterygota</taxon>
        <taxon>Lepidoptera</taxon>
        <taxon>Glossata</taxon>
        <taxon>Ditrysia</taxon>
        <taxon>Tineoidea</taxon>
        <taxon>Psychidae</taxon>
        <taxon>Oiketicinae</taxon>
        <taxon>Eumeta</taxon>
    </lineage>
</organism>
<reference evidence="1 2" key="1">
    <citation type="journal article" date="2019" name="Commun. Biol.">
        <title>The bagworm genome reveals a unique fibroin gene that provides high tensile strength.</title>
        <authorList>
            <person name="Kono N."/>
            <person name="Nakamura H."/>
            <person name="Ohtoshi R."/>
            <person name="Tomita M."/>
            <person name="Numata K."/>
            <person name="Arakawa K."/>
        </authorList>
    </citation>
    <scope>NUCLEOTIDE SEQUENCE [LARGE SCALE GENOMIC DNA]</scope>
</reference>
<dbReference type="EMBL" id="BGZK01000038">
    <property type="protein sequence ID" value="GBP09908.1"/>
    <property type="molecule type" value="Genomic_DNA"/>
</dbReference>
<comment type="caution">
    <text evidence="1">The sequence shown here is derived from an EMBL/GenBank/DDBJ whole genome shotgun (WGS) entry which is preliminary data.</text>
</comment>
<evidence type="ECO:0000313" key="1">
    <source>
        <dbReference type="EMBL" id="GBP09908.1"/>
    </source>
</evidence>
<sequence length="164" mass="17816">MTRTLTESWIRTEIGNSTDVEIEGSVPSELIRTLVTLHSRVGMESNPESGNPEQSHRSFSEAMSMMSALAEWSKGLYVFGVVNTCSTDVVTEDVCYCVCAPQNLFMALSKANTSSWNTVQKVSTRNAECLVSTLSKPLSEGRIDFSLDAASTGDYGGRSTVLEV</sequence>
<evidence type="ECO:0000313" key="2">
    <source>
        <dbReference type="Proteomes" id="UP000299102"/>
    </source>
</evidence>
<dbReference type="AlphaFoldDB" id="A0A4C1T8T1"/>
<dbReference type="Proteomes" id="UP000299102">
    <property type="component" value="Unassembled WGS sequence"/>
</dbReference>
<protein>
    <submittedName>
        <fullName evidence="1">Uncharacterized protein</fullName>
    </submittedName>
</protein>
<keyword evidence="2" id="KW-1185">Reference proteome</keyword>
<gene>
    <name evidence="1" type="ORF">EVAR_92452_1</name>
</gene>
<proteinExistence type="predicted"/>